<name>A0ABD1Z2F7_9MARC</name>
<comment type="cofactor">
    <cofactor evidence="1">
        <name>a divalent metal cation</name>
        <dbReference type="ChEBI" id="CHEBI:60240"/>
    </cofactor>
</comment>
<comment type="caution">
    <text evidence="4">The sequence shown here is derived from an EMBL/GenBank/DDBJ whole genome shotgun (WGS) entry which is preliminary data.</text>
</comment>
<feature type="domain" description="DDE Tnp4" evidence="3">
    <location>
        <begin position="14"/>
        <end position="95"/>
    </location>
</feature>
<dbReference type="EMBL" id="JBHFFA010000002">
    <property type="protein sequence ID" value="KAL2641688.1"/>
    <property type="molecule type" value="Genomic_DNA"/>
</dbReference>
<dbReference type="Proteomes" id="UP001605036">
    <property type="component" value="Unassembled WGS sequence"/>
</dbReference>
<protein>
    <recommendedName>
        <fullName evidence="3">DDE Tnp4 domain-containing protein</fullName>
    </recommendedName>
</protein>
<dbReference type="GO" id="GO:0046872">
    <property type="term" value="F:metal ion binding"/>
    <property type="evidence" value="ECO:0007669"/>
    <property type="project" value="UniProtKB-KW"/>
</dbReference>
<dbReference type="InterPro" id="IPR027806">
    <property type="entry name" value="HARBI1_dom"/>
</dbReference>
<dbReference type="AlphaFoldDB" id="A0ABD1Z2F7"/>
<evidence type="ECO:0000259" key="3">
    <source>
        <dbReference type="Pfam" id="PF13359"/>
    </source>
</evidence>
<evidence type="ECO:0000256" key="2">
    <source>
        <dbReference type="ARBA" id="ARBA00022723"/>
    </source>
</evidence>
<reference evidence="4 5" key="1">
    <citation type="submission" date="2024-09" db="EMBL/GenBank/DDBJ databases">
        <title>Chromosome-scale assembly of Riccia fluitans.</title>
        <authorList>
            <person name="Paukszto L."/>
            <person name="Sawicki J."/>
            <person name="Karawczyk K."/>
            <person name="Piernik-Szablinska J."/>
            <person name="Szczecinska M."/>
            <person name="Mazdziarz M."/>
        </authorList>
    </citation>
    <scope>NUCLEOTIDE SEQUENCE [LARGE SCALE GENOMIC DNA]</scope>
    <source>
        <strain evidence="4">Rf_01</strain>
        <tissue evidence="4">Aerial parts of the thallus</tissue>
    </source>
</reference>
<sequence length="154" mass="17652">MKNPIVPINNGFELQPYLLGDQRYAMHPWLMVPFSFTGMSTPAQHFYNCKHVQGRLSIERAFGLLKARFRILENGINFFVGWAGKLVHATCILHNVIVKNRLDHDDVASALEPVLRRERAAKNLRMRRQGSPDRPDSGHEVRDALVAYIMSRNT</sequence>
<keyword evidence="2" id="KW-0479">Metal-binding</keyword>
<evidence type="ECO:0000313" key="4">
    <source>
        <dbReference type="EMBL" id="KAL2641688.1"/>
    </source>
</evidence>
<evidence type="ECO:0000313" key="5">
    <source>
        <dbReference type="Proteomes" id="UP001605036"/>
    </source>
</evidence>
<dbReference type="Pfam" id="PF13359">
    <property type="entry name" value="DDE_Tnp_4"/>
    <property type="match status" value="1"/>
</dbReference>
<organism evidence="4 5">
    <name type="scientific">Riccia fluitans</name>
    <dbReference type="NCBI Taxonomy" id="41844"/>
    <lineage>
        <taxon>Eukaryota</taxon>
        <taxon>Viridiplantae</taxon>
        <taxon>Streptophyta</taxon>
        <taxon>Embryophyta</taxon>
        <taxon>Marchantiophyta</taxon>
        <taxon>Marchantiopsida</taxon>
        <taxon>Marchantiidae</taxon>
        <taxon>Marchantiales</taxon>
        <taxon>Ricciaceae</taxon>
        <taxon>Riccia</taxon>
    </lineage>
</organism>
<accession>A0ABD1Z2F7</accession>
<proteinExistence type="predicted"/>
<gene>
    <name evidence="4" type="ORF">R1flu_009275</name>
</gene>
<evidence type="ECO:0000256" key="1">
    <source>
        <dbReference type="ARBA" id="ARBA00001968"/>
    </source>
</evidence>
<keyword evidence="5" id="KW-1185">Reference proteome</keyword>